<feature type="transmembrane region" description="Helical" evidence="7">
    <location>
        <begin position="226"/>
        <end position="246"/>
    </location>
</feature>
<feature type="transmembrane region" description="Helical" evidence="7">
    <location>
        <begin position="81"/>
        <end position="99"/>
    </location>
</feature>
<feature type="transmembrane region" description="Helical" evidence="7">
    <location>
        <begin position="135"/>
        <end position="155"/>
    </location>
</feature>
<proteinExistence type="inferred from homology"/>
<evidence type="ECO:0000256" key="3">
    <source>
        <dbReference type="ARBA" id="ARBA00022475"/>
    </source>
</evidence>
<evidence type="ECO:0000313" key="10">
    <source>
        <dbReference type="Proteomes" id="UP001320544"/>
    </source>
</evidence>
<feature type="transmembrane region" description="Helical" evidence="7">
    <location>
        <begin position="161"/>
        <end position="181"/>
    </location>
</feature>
<evidence type="ECO:0000259" key="8">
    <source>
        <dbReference type="Pfam" id="PF00892"/>
    </source>
</evidence>
<comment type="subcellular location">
    <subcellularLocation>
        <location evidence="1">Cell membrane</location>
        <topology evidence="1">Multi-pass membrane protein</topology>
    </subcellularLocation>
</comment>
<reference evidence="9 10" key="1">
    <citation type="submission" date="2022-01" db="EMBL/GenBank/DDBJ databases">
        <title>Novel bile acid biosynthetic pathways are enriched in the microbiome of centenarians.</title>
        <authorList>
            <person name="Sato Y."/>
            <person name="Atarashi K."/>
            <person name="Plichta R.D."/>
            <person name="Arai Y."/>
            <person name="Sasajima S."/>
            <person name="Kearney M.S."/>
            <person name="Suda W."/>
            <person name="Takeshita K."/>
            <person name="Sasaki T."/>
            <person name="Okamoto S."/>
            <person name="Skelly N.A."/>
            <person name="Okamura Y."/>
            <person name="Vlamakis H."/>
            <person name="Li Y."/>
            <person name="Tanoue T."/>
            <person name="Takei H."/>
            <person name="Nittono H."/>
            <person name="Narushima S."/>
            <person name="Irie J."/>
            <person name="Itoh H."/>
            <person name="Moriya K."/>
            <person name="Sugiura Y."/>
            <person name="Suematsu M."/>
            <person name="Moritoki N."/>
            <person name="Shibata S."/>
            <person name="Littman R.D."/>
            <person name="Fischbach A.M."/>
            <person name="Uwamino Y."/>
            <person name="Inoue T."/>
            <person name="Honda A."/>
            <person name="Hattori M."/>
            <person name="Murai T."/>
            <person name="Xavier J.R."/>
            <person name="Hirose N."/>
            <person name="Honda K."/>
        </authorList>
    </citation>
    <scope>NUCLEOTIDE SEQUENCE [LARGE SCALE GENOMIC DNA]</scope>
    <source>
        <strain evidence="9 10">CE91-St30</strain>
    </source>
</reference>
<keyword evidence="6 7" id="KW-0472">Membrane</keyword>
<gene>
    <name evidence="9" type="ORF">CE91St30_03210</name>
</gene>
<comment type="similarity">
    <text evidence="2">Belongs to the EamA transporter family.</text>
</comment>
<feature type="transmembrane region" description="Helical" evidence="7">
    <location>
        <begin position="258"/>
        <end position="275"/>
    </location>
</feature>
<dbReference type="Proteomes" id="UP001320544">
    <property type="component" value="Chromosome"/>
</dbReference>
<organism evidence="9 10">
    <name type="scientific">Raoultibacter timonensis</name>
    <dbReference type="NCBI Taxonomy" id="1907662"/>
    <lineage>
        <taxon>Bacteria</taxon>
        <taxon>Bacillati</taxon>
        <taxon>Actinomycetota</taxon>
        <taxon>Coriobacteriia</taxon>
        <taxon>Eggerthellales</taxon>
        <taxon>Eggerthellaceae</taxon>
        <taxon>Raoultibacter</taxon>
    </lineage>
</organism>
<dbReference type="PANTHER" id="PTHR42920">
    <property type="entry name" value="OS03G0707200 PROTEIN-RELATED"/>
    <property type="match status" value="1"/>
</dbReference>
<feature type="domain" description="EamA" evidence="8">
    <location>
        <begin position="24"/>
        <end position="152"/>
    </location>
</feature>
<protein>
    <submittedName>
        <fullName evidence="9">Transporter</fullName>
    </submittedName>
</protein>
<dbReference type="InterPro" id="IPR051258">
    <property type="entry name" value="Diverse_Substrate_Transporter"/>
</dbReference>
<dbReference type="InterPro" id="IPR037185">
    <property type="entry name" value="EmrE-like"/>
</dbReference>
<dbReference type="RefSeq" id="WP_244411504.1">
    <property type="nucleotide sequence ID" value="NZ_AP025564.1"/>
</dbReference>
<evidence type="ECO:0000256" key="4">
    <source>
        <dbReference type="ARBA" id="ARBA00022692"/>
    </source>
</evidence>
<keyword evidence="4 7" id="KW-0812">Transmembrane</keyword>
<keyword evidence="3" id="KW-1003">Cell membrane</keyword>
<evidence type="ECO:0000256" key="6">
    <source>
        <dbReference type="ARBA" id="ARBA00023136"/>
    </source>
</evidence>
<keyword evidence="10" id="KW-1185">Reference proteome</keyword>
<feature type="transmembrane region" description="Helical" evidence="7">
    <location>
        <begin position="193"/>
        <end position="214"/>
    </location>
</feature>
<evidence type="ECO:0000313" key="9">
    <source>
        <dbReference type="EMBL" id="BDE94988.1"/>
    </source>
</evidence>
<feature type="domain" description="EamA" evidence="8">
    <location>
        <begin position="161"/>
        <end position="296"/>
    </location>
</feature>
<feature type="transmembrane region" description="Helical" evidence="7">
    <location>
        <begin position="51"/>
        <end position="69"/>
    </location>
</feature>
<feature type="transmembrane region" description="Helical" evidence="7">
    <location>
        <begin position="281"/>
        <end position="300"/>
    </location>
</feature>
<evidence type="ECO:0000256" key="2">
    <source>
        <dbReference type="ARBA" id="ARBA00007362"/>
    </source>
</evidence>
<feature type="transmembrane region" description="Helical" evidence="7">
    <location>
        <begin position="111"/>
        <end position="128"/>
    </location>
</feature>
<evidence type="ECO:0000256" key="7">
    <source>
        <dbReference type="SAM" id="Phobius"/>
    </source>
</evidence>
<dbReference type="InterPro" id="IPR000620">
    <property type="entry name" value="EamA_dom"/>
</dbReference>
<feature type="transmembrane region" description="Helical" evidence="7">
    <location>
        <begin position="20"/>
        <end position="39"/>
    </location>
</feature>
<dbReference type="PANTHER" id="PTHR42920:SF5">
    <property type="entry name" value="EAMA DOMAIN-CONTAINING PROTEIN"/>
    <property type="match status" value="1"/>
</dbReference>
<sequence>METQGNTSGSASGNRVLPSIVYKLMIVAATVIWGLSFVVMKDAVDVLPPSYLIGVRFLSCGLILAVIFFKKLRAHFDRGHIVNGCFLGLLIYLAFWIQTIGLTDTTPGKNAFLTATYCVLVPFIWWFIARKRPTVYNIAAAVLCIAGVGLVSLQGSFSMRFGDYMTLLCALVFAVHIVYVAKLSEGRDILVLTVWQFLFGGVCGMVVGACFEAFPPVEVLLDPAFLFNMAYLVIFASCVALVFQNVALAHVPPAQGSLFLSLESVFGVLFSVALYGEELTFKLVAGFCLIFVAILVSEMFPLKGKKQLAEEPAGEAPPIEELRDYEAREFGDGGVRAAARAEE</sequence>
<dbReference type="Pfam" id="PF00892">
    <property type="entry name" value="EamA"/>
    <property type="match status" value="2"/>
</dbReference>
<accession>A0ABM7WFH1</accession>
<dbReference type="SUPFAM" id="SSF103481">
    <property type="entry name" value="Multidrug resistance efflux transporter EmrE"/>
    <property type="match status" value="2"/>
</dbReference>
<evidence type="ECO:0000256" key="5">
    <source>
        <dbReference type="ARBA" id="ARBA00022989"/>
    </source>
</evidence>
<dbReference type="EMBL" id="AP025564">
    <property type="protein sequence ID" value="BDE94988.1"/>
    <property type="molecule type" value="Genomic_DNA"/>
</dbReference>
<evidence type="ECO:0000256" key="1">
    <source>
        <dbReference type="ARBA" id="ARBA00004651"/>
    </source>
</evidence>
<name>A0ABM7WFH1_9ACTN</name>
<keyword evidence="5 7" id="KW-1133">Transmembrane helix</keyword>